<gene>
    <name evidence="2" type="ORF">ACFO7V_18255</name>
</gene>
<dbReference type="SUPFAM" id="SSF48452">
    <property type="entry name" value="TPR-like"/>
    <property type="match status" value="1"/>
</dbReference>
<dbReference type="InterPro" id="IPR041656">
    <property type="entry name" value="TPR_5"/>
</dbReference>
<proteinExistence type="predicted"/>
<protein>
    <submittedName>
        <fullName evidence="2">Tetratricopeptide repeat protein</fullName>
    </submittedName>
</protein>
<keyword evidence="3" id="KW-1185">Reference proteome</keyword>
<dbReference type="RefSeq" id="WP_346060422.1">
    <property type="nucleotide sequence ID" value="NZ_BAAAVQ010000126.1"/>
</dbReference>
<dbReference type="EMBL" id="JBHSHE010000092">
    <property type="protein sequence ID" value="MFC4718066.1"/>
    <property type="molecule type" value="Genomic_DNA"/>
</dbReference>
<accession>A0ABV9MQ40</accession>
<dbReference type="InterPro" id="IPR011990">
    <property type="entry name" value="TPR-like_helical_dom_sf"/>
</dbReference>
<dbReference type="Proteomes" id="UP001595884">
    <property type="component" value="Unassembled WGS sequence"/>
</dbReference>
<evidence type="ECO:0000259" key="1">
    <source>
        <dbReference type="Pfam" id="PF12688"/>
    </source>
</evidence>
<name>A0ABV9MQ40_9MICC</name>
<evidence type="ECO:0000313" key="3">
    <source>
        <dbReference type="Proteomes" id="UP001595884"/>
    </source>
</evidence>
<sequence length="166" mass="17860">MIDTSWDQKVDDFYEHAFDESDPRGAIAAMQSLASERPAGDASALFEMGGIHDSLGLEAEAIQYYRAAIKAGLEGERATRVFIQLASTLRNVGESAEAVSVLESSPASEDDEGARQAFLALALYDAGRYGDALRTALLALIPTLDGYKRALREYAEELPSTLPAGQ</sequence>
<feature type="domain" description="Tetratrico peptide repeat group 5" evidence="1">
    <location>
        <begin position="43"/>
        <end position="158"/>
    </location>
</feature>
<reference evidence="3" key="1">
    <citation type="journal article" date="2019" name="Int. J. Syst. Evol. Microbiol.">
        <title>The Global Catalogue of Microorganisms (GCM) 10K type strain sequencing project: providing services to taxonomists for standard genome sequencing and annotation.</title>
        <authorList>
            <consortium name="The Broad Institute Genomics Platform"/>
            <consortium name="The Broad Institute Genome Sequencing Center for Infectious Disease"/>
            <person name="Wu L."/>
            <person name="Ma J."/>
        </authorList>
    </citation>
    <scope>NUCLEOTIDE SEQUENCE [LARGE SCALE GENOMIC DNA]</scope>
    <source>
        <strain evidence="3">CGMCC 1.12849</strain>
    </source>
</reference>
<comment type="caution">
    <text evidence="2">The sequence shown here is derived from an EMBL/GenBank/DDBJ whole genome shotgun (WGS) entry which is preliminary data.</text>
</comment>
<dbReference type="Pfam" id="PF12688">
    <property type="entry name" value="TPR_5"/>
    <property type="match status" value="1"/>
</dbReference>
<evidence type="ECO:0000313" key="2">
    <source>
        <dbReference type="EMBL" id="MFC4718066.1"/>
    </source>
</evidence>
<dbReference type="Gene3D" id="1.25.40.10">
    <property type="entry name" value="Tetratricopeptide repeat domain"/>
    <property type="match status" value="1"/>
</dbReference>
<organism evidence="2 3">
    <name type="scientific">Glutamicibacter bergerei</name>
    <dbReference type="NCBI Taxonomy" id="256702"/>
    <lineage>
        <taxon>Bacteria</taxon>
        <taxon>Bacillati</taxon>
        <taxon>Actinomycetota</taxon>
        <taxon>Actinomycetes</taxon>
        <taxon>Micrococcales</taxon>
        <taxon>Micrococcaceae</taxon>
        <taxon>Glutamicibacter</taxon>
    </lineage>
</organism>